<sequence length="208" mass="22393">MDNGAAIRAVCSQFVQLCRGMGLFNGAMVAVGGSKFKAVNNRDRNLTAHKASKRIEQVQASIDRYLATLDRADREDSDIPEMRADKIREKIAGLQRRNISRDMAAEVEDAPHKQVSLTDPDARSMASSSRGTGIVGYNVQATVDTEHHLIVAHEVLNEGSDGAQLAPMGNAALDAIGTAELTVLADRGYFSGEQVLECERTGVLPCVP</sequence>
<comment type="caution">
    <text evidence="2">The sequence shown here is derived from an EMBL/GenBank/DDBJ whole genome shotgun (WGS) entry which is preliminary data.</text>
</comment>
<gene>
    <name evidence="2" type="ORF">FHS49_000857</name>
</gene>
<dbReference type="InterPro" id="IPR002559">
    <property type="entry name" value="Transposase_11"/>
</dbReference>
<dbReference type="PANTHER" id="PTHR33408">
    <property type="entry name" value="TRANSPOSASE"/>
    <property type="match status" value="1"/>
</dbReference>
<protein>
    <submittedName>
        <fullName evidence="2">BMFP domain-containing protein YqiC</fullName>
    </submittedName>
</protein>
<dbReference type="GO" id="GO:0003677">
    <property type="term" value="F:DNA binding"/>
    <property type="evidence" value="ECO:0007669"/>
    <property type="project" value="InterPro"/>
</dbReference>
<dbReference type="GO" id="GO:0004803">
    <property type="term" value="F:transposase activity"/>
    <property type="evidence" value="ECO:0007669"/>
    <property type="project" value="InterPro"/>
</dbReference>
<evidence type="ECO:0000313" key="3">
    <source>
        <dbReference type="Proteomes" id="UP000549617"/>
    </source>
</evidence>
<proteinExistence type="predicted"/>
<dbReference type="GO" id="GO:0006313">
    <property type="term" value="P:DNA transposition"/>
    <property type="evidence" value="ECO:0007669"/>
    <property type="project" value="InterPro"/>
</dbReference>
<reference evidence="2 3" key="1">
    <citation type="submission" date="2020-08" db="EMBL/GenBank/DDBJ databases">
        <title>Genomic Encyclopedia of Type Strains, Phase IV (KMG-IV): sequencing the most valuable type-strain genomes for metagenomic binning, comparative biology and taxonomic classification.</title>
        <authorList>
            <person name="Goeker M."/>
        </authorList>
    </citation>
    <scope>NUCLEOTIDE SEQUENCE [LARGE SCALE GENOMIC DNA]</scope>
    <source>
        <strain evidence="2 3">DSM 25079</strain>
    </source>
</reference>
<name>A0A7W9AG42_9SPHN</name>
<dbReference type="PANTHER" id="PTHR33408:SF2">
    <property type="entry name" value="TRANSPOSASE DDE DOMAIN-CONTAINING PROTEIN"/>
    <property type="match status" value="1"/>
</dbReference>
<dbReference type="EMBL" id="JACIJC010000001">
    <property type="protein sequence ID" value="MBB5684866.1"/>
    <property type="molecule type" value="Genomic_DNA"/>
</dbReference>
<organism evidence="2 3">
    <name type="scientific">Sphingobium boeckii</name>
    <dbReference type="NCBI Taxonomy" id="1082345"/>
    <lineage>
        <taxon>Bacteria</taxon>
        <taxon>Pseudomonadati</taxon>
        <taxon>Pseudomonadota</taxon>
        <taxon>Alphaproteobacteria</taxon>
        <taxon>Sphingomonadales</taxon>
        <taxon>Sphingomonadaceae</taxon>
        <taxon>Sphingobium</taxon>
    </lineage>
</organism>
<evidence type="ECO:0000313" key="2">
    <source>
        <dbReference type="EMBL" id="MBB5684866.1"/>
    </source>
</evidence>
<feature type="domain" description="Transposase IS4-like" evidence="1">
    <location>
        <begin position="127"/>
        <end position="206"/>
    </location>
</feature>
<dbReference type="AlphaFoldDB" id="A0A7W9AG42"/>
<dbReference type="Proteomes" id="UP000549617">
    <property type="component" value="Unassembled WGS sequence"/>
</dbReference>
<evidence type="ECO:0000259" key="1">
    <source>
        <dbReference type="Pfam" id="PF01609"/>
    </source>
</evidence>
<keyword evidence="3" id="KW-1185">Reference proteome</keyword>
<accession>A0A7W9AG42</accession>
<dbReference type="Pfam" id="PF01609">
    <property type="entry name" value="DDE_Tnp_1"/>
    <property type="match status" value="1"/>
</dbReference>